<gene>
    <name evidence="7" type="ORF">OOT00_06855</name>
</gene>
<comment type="cofactor">
    <cofactor evidence="5">
        <name>FMN</name>
        <dbReference type="ChEBI" id="CHEBI:58210"/>
    </cofactor>
</comment>
<keyword evidence="4 5" id="KW-0560">Oxidoreductase</keyword>
<dbReference type="PANTHER" id="PTHR45846:SF1">
    <property type="entry name" value="TRNA-DIHYDROURIDINE(47) SYNTHASE [NAD(P)(+)]-LIKE"/>
    <property type="match status" value="1"/>
</dbReference>
<dbReference type="InterPro" id="IPR001269">
    <property type="entry name" value="DUS_fam"/>
</dbReference>
<keyword evidence="8" id="KW-1185">Reference proteome</keyword>
<evidence type="ECO:0000256" key="4">
    <source>
        <dbReference type="ARBA" id="ARBA00023002"/>
    </source>
</evidence>
<evidence type="ECO:0000313" key="7">
    <source>
        <dbReference type="EMBL" id="MCW7753703.1"/>
    </source>
</evidence>
<dbReference type="EC" id="1.3.1.-" evidence="5"/>
<dbReference type="SUPFAM" id="SSF51395">
    <property type="entry name" value="FMN-linked oxidoreductases"/>
    <property type="match status" value="1"/>
</dbReference>
<dbReference type="PIRSF" id="PIRSF006621">
    <property type="entry name" value="Dus"/>
    <property type="match status" value="1"/>
</dbReference>
<name>A0ABT3N8C2_9BACT</name>
<dbReference type="RefSeq" id="WP_265424572.1">
    <property type="nucleotide sequence ID" value="NZ_JAPFPW010000006.1"/>
</dbReference>
<keyword evidence="2 5" id="KW-0288">FMN</keyword>
<dbReference type="Gene3D" id="3.20.20.70">
    <property type="entry name" value="Aldolase class I"/>
    <property type="match status" value="1"/>
</dbReference>
<dbReference type="InterPro" id="IPR013785">
    <property type="entry name" value="Aldolase_TIM"/>
</dbReference>
<sequence>MNHEHKRDQFIMAPMRGYTDAVFRDIWAKHFSGMDEAVAPFISLQQAKDLSSKILADVAQKGERSIPVIPQILGNSSQAFVALACRLADLGFQELNWNLGCPFPMVAKKTKGSGLLCFPERIDAFLEEACALSPLGVSVKMRLGRHDSRETTALLEVLNRYPLERIILHPRVGVQMYEGRPDLEAFRSFLRDSNHQVIYNGDIWSKDDFMALSTEFPGVKGWMLGRGLLADPFLAERLRGTFHSGDQTELIRFRSFYDDLENAYGKRLSGDSHLLSRMKGWWLCFQESFENGTSFFKSLRKLNRMEVFRREVTGFLDSKPRWRMPEAAGWVKGSSLFQGGKDDTDSH</sequence>
<dbReference type="CDD" id="cd02801">
    <property type="entry name" value="DUS_like_FMN"/>
    <property type="match status" value="1"/>
</dbReference>
<protein>
    <recommendedName>
        <fullName evidence="5">tRNA-dihydrouridine synthase</fullName>
        <ecNumber evidence="5">1.3.1.-</ecNumber>
    </recommendedName>
</protein>
<accession>A0ABT3N8C2</accession>
<evidence type="ECO:0000259" key="6">
    <source>
        <dbReference type="Pfam" id="PF01207"/>
    </source>
</evidence>
<evidence type="ECO:0000256" key="1">
    <source>
        <dbReference type="ARBA" id="ARBA00022630"/>
    </source>
</evidence>
<evidence type="ECO:0000256" key="5">
    <source>
        <dbReference type="PIRNR" id="PIRNR006621"/>
    </source>
</evidence>
<reference evidence="7 8" key="1">
    <citation type="submission" date="2022-11" db="EMBL/GenBank/DDBJ databases">
        <title>Desulfobotulus tamanensis H1 sp. nov. - anaerobic, alkaliphilic, sulphate reducing bacterium isolated from terrestrial mud volcano.</title>
        <authorList>
            <person name="Frolova A."/>
            <person name="Merkel A.Y."/>
            <person name="Slobodkin A.I."/>
        </authorList>
    </citation>
    <scope>NUCLEOTIDE SEQUENCE [LARGE SCALE GENOMIC DNA]</scope>
    <source>
        <strain evidence="7 8">H1</strain>
    </source>
</reference>
<dbReference type="Pfam" id="PF01207">
    <property type="entry name" value="Dus"/>
    <property type="match status" value="1"/>
</dbReference>
<comment type="caution">
    <text evidence="7">The sequence shown here is derived from an EMBL/GenBank/DDBJ whole genome shotgun (WGS) entry which is preliminary data.</text>
</comment>
<organism evidence="7 8">
    <name type="scientific">Desulfobotulus pelophilus</name>
    <dbReference type="NCBI Taxonomy" id="2823377"/>
    <lineage>
        <taxon>Bacteria</taxon>
        <taxon>Pseudomonadati</taxon>
        <taxon>Thermodesulfobacteriota</taxon>
        <taxon>Desulfobacteria</taxon>
        <taxon>Desulfobacterales</taxon>
        <taxon>Desulfobacteraceae</taxon>
        <taxon>Desulfobotulus</taxon>
    </lineage>
</organism>
<evidence type="ECO:0000256" key="2">
    <source>
        <dbReference type="ARBA" id="ARBA00022643"/>
    </source>
</evidence>
<comment type="similarity">
    <text evidence="5">Belongs to the dus family.</text>
</comment>
<dbReference type="Proteomes" id="UP001209681">
    <property type="component" value="Unassembled WGS sequence"/>
</dbReference>
<evidence type="ECO:0000313" key="8">
    <source>
        <dbReference type="Proteomes" id="UP001209681"/>
    </source>
</evidence>
<keyword evidence="1 5" id="KW-0285">Flavoprotein</keyword>
<dbReference type="EMBL" id="JAPFPW010000006">
    <property type="protein sequence ID" value="MCW7753703.1"/>
    <property type="molecule type" value="Genomic_DNA"/>
</dbReference>
<dbReference type="InterPro" id="IPR035587">
    <property type="entry name" value="DUS-like_FMN-bd"/>
</dbReference>
<evidence type="ECO:0000256" key="3">
    <source>
        <dbReference type="ARBA" id="ARBA00022694"/>
    </source>
</evidence>
<keyword evidence="3 5" id="KW-0819">tRNA processing</keyword>
<dbReference type="PANTHER" id="PTHR45846">
    <property type="entry name" value="TRNA-DIHYDROURIDINE(47) SYNTHASE [NAD(P)(+)]-LIKE"/>
    <property type="match status" value="1"/>
</dbReference>
<comment type="function">
    <text evidence="5">Catalyzes the synthesis of 5,6-dihydrouridine (D), a modified base found in the D-loop of most tRNAs, via the reduction of the C5-C6 double bond in target uridines.</text>
</comment>
<feature type="domain" description="DUS-like FMN-binding" evidence="6">
    <location>
        <begin position="12"/>
        <end position="246"/>
    </location>
</feature>
<proteinExistence type="inferred from homology"/>